<dbReference type="InterPro" id="IPR015947">
    <property type="entry name" value="PUA-like_sf"/>
</dbReference>
<dbReference type="Pfam" id="PF02190">
    <property type="entry name" value="LON_substr_bdg"/>
    <property type="match status" value="1"/>
</dbReference>
<dbReference type="Proteomes" id="UP000886251">
    <property type="component" value="Unassembled WGS sequence"/>
</dbReference>
<gene>
    <name evidence="2" type="ORF">ENI96_05575</name>
</gene>
<dbReference type="EMBL" id="DRKP01000062">
    <property type="protein sequence ID" value="HEB95883.1"/>
    <property type="molecule type" value="Genomic_DNA"/>
</dbReference>
<dbReference type="Gene3D" id="1.10.4060.10">
    <property type="entry name" value="BPP1347 like domain"/>
    <property type="match status" value="1"/>
</dbReference>
<dbReference type="InterPro" id="IPR003111">
    <property type="entry name" value="Lon_prtase_N"/>
</dbReference>
<reference evidence="2" key="1">
    <citation type="journal article" date="2020" name="mSystems">
        <title>Genome- and Community-Level Interaction Insights into Carbon Utilization and Element Cycling Functions of Hydrothermarchaeota in Hydrothermal Sediment.</title>
        <authorList>
            <person name="Zhou Z."/>
            <person name="Liu Y."/>
            <person name="Xu W."/>
            <person name="Pan J."/>
            <person name="Luo Z.H."/>
            <person name="Li M."/>
        </authorList>
    </citation>
    <scope>NUCLEOTIDE SEQUENCE [LARGE SCALE GENOMIC DNA]</scope>
    <source>
        <strain evidence="2">HyVt-443</strain>
    </source>
</reference>
<name>A0A831W4V9_9GAMM</name>
<comment type="caution">
    <text evidence="2">The sequence shown here is derived from an EMBL/GenBank/DDBJ whole genome shotgun (WGS) entry which is preliminary data.</text>
</comment>
<dbReference type="PANTHER" id="PTHR46732">
    <property type="entry name" value="ATP-DEPENDENT PROTEASE LA (LON) DOMAIN PROTEIN"/>
    <property type="match status" value="1"/>
</dbReference>
<proteinExistence type="predicted"/>
<dbReference type="SUPFAM" id="SSF88697">
    <property type="entry name" value="PUA domain-like"/>
    <property type="match status" value="1"/>
</dbReference>
<organism evidence="2">
    <name type="scientific">Sedimenticola thiotaurini</name>
    <dbReference type="NCBI Taxonomy" id="1543721"/>
    <lineage>
        <taxon>Bacteria</taxon>
        <taxon>Pseudomonadati</taxon>
        <taxon>Pseudomonadota</taxon>
        <taxon>Gammaproteobacteria</taxon>
        <taxon>Chromatiales</taxon>
        <taxon>Sedimenticolaceae</taxon>
        <taxon>Sedimenticola</taxon>
    </lineage>
</organism>
<evidence type="ECO:0000313" key="2">
    <source>
        <dbReference type="EMBL" id="HEB95883.1"/>
    </source>
</evidence>
<dbReference type="PANTHER" id="PTHR46732:SF8">
    <property type="entry name" value="ATP-DEPENDENT PROTEASE LA (LON) DOMAIN PROTEIN"/>
    <property type="match status" value="1"/>
</dbReference>
<dbReference type="AlphaFoldDB" id="A0A831W4V9"/>
<sequence>MRSEREIHLFPLHGILVPEGRLTLRIFEPRYLDLVSDCMKREQPFGVALISEGEETGRAAQCHDLGTLAHISDWDQQADGLLEISCVGGRRFRILSQEVAANQLVRARVRVLSACPRVEPGRSHQPLVTLLRQLMERAGRPPGTDARFDDAGWVGCRLLELLPLGLVQKQRLLQLDDPRQRLDQLLGALNLVQ</sequence>
<accession>A0A831W4V9</accession>
<evidence type="ECO:0000259" key="1">
    <source>
        <dbReference type="SMART" id="SM00464"/>
    </source>
</evidence>
<dbReference type="Gene3D" id="2.30.130.40">
    <property type="entry name" value="LON domain-like"/>
    <property type="match status" value="1"/>
</dbReference>
<dbReference type="SMART" id="SM00464">
    <property type="entry name" value="LON"/>
    <property type="match status" value="1"/>
</dbReference>
<dbReference type="InterPro" id="IPR046336">
    <property type="entry name" value="Lon_prtase_N_sf"/>
</dbReference>
<protein>
    <submittedName>
        <fullName evidence="2">Peptidase S16</fullName>
    </submittedName>
</protein>
<feature type="domain" description="Lon N-terminal" evidence="1">
    <location>
        <begin position="6"/>
        <end position="191"/>
    </location>
</feature>